<dbReference type="SUPFAM" id="SSF103481">
    <property type="entry name" value="Multidrug resistance efflux transporter EmrE"/>
    <property type="match status" value="1"/>
</dbReference>
<feature type="region of interest" description="Disordered" evidence="7">
    <location>
        <begin position="315"/>
        <end position="339"/>
    </location>
</feature>
<reference evidence="10" key="1">
    <citation type="submission" date="2022-07" db="EMBL/GenBank/DDBJ databases">
        <title>The genome of Lyophyllum shimeji provides insight into the initial evolution of ectomycorrhizal fungal genome.</title>
        <authorList>
            <person name="Kobayashi Y."/>
            <person name="Shibata T."/>
            <person name="Hirakawa H."/>
            <person name="Shigenobu S."/>
            <person name="Nishiyama T."/>
            <person name="Yamada A."/>
            <person name="Hasebe M."/>
            <person name="Kawaguchi M."/>
        </authorList>
    </citation>
    <scope>NUCLEOTIDE SEQUENCE</scope>
    <source>
        <strain evidence="10">AT787</strain>
    </source>
</reference>
<evidence type="ECO:0000256" key="7">
    <source>
        <dbReference type="SAM" id="MobiDB-lite"/>
    </source>
</evidence>
<comment type="subcellular location">
    <subcellularLocation>
        <location evidence="1">Endomembrane system</location>
        <topology evidence="1">Multi-pass membrane protein</topology>
    </subcellularLocation>
</comment>
<evidence type="ECO:0000256" key="2">
    <source>
        <dbReference type="ARBA" id="ARBA00022448"/>
    </source>
</evidence>
<evidence type="ECO:0000256" key="6">
    <source>
        <dbReference type="ARBA" id="ARBA00023136"/>
    </source>
</evidence>
<dbReference type="EMBL" id="BRPK01000005">
    <property type="protein sequence ID" value="GLB38283.1"/>
    <property type="molecule type" value="Genomic_DNA"/>
</dbReference>
<organism evidence="10 11">
    <name type="scientific">Lyophyllum shimeji</name>
    <name type="common">Hon-shimeji</name>
    <name type="synonym">Tricholoma shimeji</name>
    <dbReference type="NCBI Taxonomy" id="47721"/>
    <lineage>
        <taxon>Eukaryota</taxon>
        <taxon>Fungi</taxon>
        <taxon>Dikarya</taxon>
        <taxon>Basidiomycota</taxon>
        <taxon>Agaricomycotina</taxon>
        <taxon>Agaricomycetes</taxon>
        <taxon>Agaricomycetidae</taxon>
        <taxon>Agaricales</taxon>
        <taxon>Tricholomatineae</taxon>
        <taxon>Lyophyllaceae</taxon>
        <taxon>Lyophyllum</taxon>
    </lineage>
</organism>
<dbReference type="InterPro" id="IPR037185">
    <property type="entry name" value="EmrE-like"/>
</dbReference>
<comment type="caution">
    <text evidence="10">The sequence shown here is derived from an EMBL/GenBank/DDBJ whole genome shotgun (WGS) entry which is preliminary data.</text>
</comment>
<dbReference type="CDD" id="cd02440">
    <property type="entry name" value="AdoMet_MTases"/>
    <property type="match status" value="1"/>
</dbReference>
<dbReference type="GO" id="GO:0005462">
    <property type="term" value="F:UDP-N-acetylglucosamine transmembrane transporter activity"/>
    <property type="evidence" value="ECO:0007669"/>
    <property type="project" value="TreeGrafter"/>
</dbReference>
<evidence type="ECO:0000256" key="5">
    <source>
        <dbReference type="ARBA" id="ARBA00022989"/>
    </source>
</evidence>
<dbReference type="InterPro" id="IPR029063">
    <property type="entry name" value="SAM-dependent_MTases_sf"/>
</dbReference>
<dbReference type="AlphaFoldDB" id="A0A9P3PMQ4"/>
<sequence>MITNTTGEHSDQPDSSGWSASLYNRSVPFVYSPAFTAPVLELLAAQPGERIIDFGCGSGEVTLELQRYVSGGNGGGLVVGVDLSESMIAQARRNGVQHAFVSDIQALELPSDVPYLHGKFDAVFSNAVLHWCKRDPAGVLKSAKKVLKPGGRIVAEMGGFMNCIGVRSALYGALRSRGYDPVARDPWYFPSMEDYVKILVTEGFTPTHLSLTPRVTPLPTGLSGWLQVFARTSLLAGLPEGEAREIMDEVLEVLRNSSVDTIALVGQGVKVADTAGHCRSTLLPELVSASVATAPRRPFLSTAALFCTMSVRRRHASGKHPRSTTPHSPDDEDAKNLDPGLSVSQIAPVILDYYSTLSLVFGGCCTNVWTYEQLLMMNPRIGSALTFSQMLFITLQSLSTFLRWQPGHWIPRLKPRQVPLQQWALQVLVLTTGSLLNNWAFAYQVPLTLLIVFRSAGLVVSMIFGVVFLKKRYSWMQITSVIVVSSGVILATLSRPRPPSAASTNSPSRSSEDMRKYMTGVVMLVVSLFLTSFLGLLQEKTYKKYGPCWKEGVFYTHFLALPMFIFLRSDIKQGISSLSQNPSSSSTFYPFLILGGNLVSQLVCVSGVNRLSSQVSSVSTNLVLTARKALSLCLSVWWFGNGWNAQLAMGATMVFLGSALFTAGGDTKAKK</sequence>
<dbReference type="OrthoDB" id="999962at2759"/>
<dbReference type="Proteomes" id="UP001063166">
    <property type="component" value="Unassembled WGS sequence"/>
</dbReference>
<dbReference type="InterPro" id="IPR013657">
    <property type="entry name" value="SCL35B1-4/HUT1"/>
</dbReference>
<feature type="transmembrane region" description="Helical" evidence="8">
    <location>
        <begin position="517"/>
        <end position="537"/>
    </location>
</feature>
<dbReference type="InterPro" id="IPR013216">
    <property type="entry name" value="Methyltransf_11"/>
</dbReference>
<keyword evidence="3" id="KW-0762">Sugar transport</keyword>
<keyword evidence="11" id="KW-1185">Reference proteome</keyword>
<evidence type="ECO:0000313" key="11">
    <source>
        <dbReference type="Proteomes" id="UP001063166"/>
    </source>
</evidence>
<feature type="domain" description="Methyltransferase type 11" evidence="9">
    <location>
        <begin position="53"/>
        <end position="154"/>
    </location>
</feature>
<proteinExistence type="predicted"/>
<evidence type="ECO:0000313" key="10">
    <source>
        <dbReference type="EMBL" id="GLB38283.1"/>
    </source>
</evidence>
<dbReference type="SUPFAM" id="SSF53335">
    <property type="entry name" value="S-adenosyl-L-methionine-dependent methyltransferases"/>
    <property type="match status" value="1"/>
</dbReference>
<evidence type="ECO:0000256" key="4">
    <source>
        <dbReference type="ARBA" id="ARBA00022692"/>
    </source>
</evidence>
<dbReference type="Pfam" id="PF08241">
    <property type="entry name" value="Methyltransf_11"/>
    <property type="match status" value="1"/>
</dbReference>
<dbReference type="Gene3D" id="3.40.50.150">
    <property type="entry name" value="Vaccinia Virus protein VP39"/>
    <property type="match status" value="1"/>
</dbReference>
<keyword evidence="2" id="KW-0813">Transport</keyword>
<gene>
    <name evidence="10" type="primary">YEA4</name>
    <name evidence="10" type="ORF">LshimejAT787_0501480</name>
</gene>
<evidence type="ECO:0000256" key="1">
    <source>
        <dbReference type="ARBA" id="ARBA00004127"/>
    </source>
</evidence>
<feature type="transmembrane region" description="Helical" evidence="8">
    <location>
        <begin position="645"/>
        <end position="665"/>
    </location>
</feature>
<keyword evidence="6 8" id="KW-0472">Membrane</keyword>
<evidence type="ECO:0000256" key="3">
    <source>
        <dbReference type="ARBA" id="ARBA00022597"/>
    </source>
</evidence>
<evidence type="ECO:0000259" key="9">
    <source>
        <dbReference type="Pfam" id="PF08241"/>
    </source>
</evidence>
<dbReference type="GO" id="GO:0005464">
    <property type="term" value="F:UDP-xylose transmembrane transporter activity"/>
    <property type="evidence" value="ECO:0007669"/>
    <property type="project" value="TreeGrafter"/>
</dbReference>
<dbReference type="GO" id="GO:0008757">
    <property type="term" value="F:S-adenosylmethionine-dependent methyltransferase activity"/>
    <property type="evidence" value="ECO:0007669"/>
    <property type="project" value="InterPro"/>
</dbReference>
<keyword evidence="4 8" id="KW-0812">Transmembrane</keyword>
<dbReference type="PANTHER" id="PTHR10778">
    <property type="entry name" value="SOLUTE CARRIER FAMILY 35 MEMBER B"/>
    <property type="match status" value="1"/>
</dbReference>
<dbReference type="GO" id="GO:0005789">
    <property type="term" value="C:endoplasmic reticulum membrane"/>
    <property type="evidence" value="ECO:0007669"/>
    <property type="project" value="TreeGrafter"/>
</dbReference>
<dbReference type="Pfam" id="PF08449">
    <property type="entry name" value="UAA"/>
    <property type="match status" value="1"/>
</dbReference>
<dbReference type="NCBIfam" id="TIGR00803">
    <property type="entry name" value="nst"/>
    <property type="match status" value="1"/>
</dbReference>
<name>A0A9P3PMQ4_LYOSH</name>
<feature type="transmembrane region" description="Helical" evidence="8">
    <location>
        <begin position="447"/>
        <end position="468"/>
    </location>
</feature>
<evidence type="ECO:0000256" key="8">
    <source>
        <dbReference type="SAM" id="Phobius"/>
    </source>
</evidence>
<accession>A0A9P3PMQ4</accession>
<dbReference type="GO" id="GO:0000139">
    <property type="term" value="C:Golgi membrane"/>
    <property type="evidence" value="ECO:0007669"/>
    <property type="project" value="TreeGrafter"/>
</dbReference>
<keyword evidence="5 8" id="KW-1133">Transmembrane helix</keyword>
<dbReference type="PANTHER" id="PTHR10778:SF4">
    <property type="entry name" value="NUCLEOTIDE SUGAR TRANSPORTER SLC35B4"/>
    <property type="match status" value="1"/>
</dbReference>
<protein>
    <submittedName>
        <fullName evidence="10">UAA transporter family protein</fullName>
    </submittedName>
</protein>